<dbReference type="GO" id="GO:0005886">
    <property type="term" value="C:plasma membrane"/>
    <property type="evidence" value="ECO:0007669"/>
    <property type="project" value="UniProtKB-SubCell"/>
</dbReference>
<feature type="transmembrane region" description="Helical" evidence="6">
    <location>
        <begin position="334"/>
        <end position="354"/>
    </location>
</feature>
<feature type="transmembrane region" description="Helical" evidence="6">
    <location>
        <begin position="47"/>
        <end position="69"/>
    </location>
</feature>
<dbReference type="Pfam" id="PF13440">
    <property type="entry name" value="Polysacc_synt_3"/>
    <property type="match status" value="1"/>
</dbReference>
<evidence type="ECO:0000256" key="6">
    <source>
        <dbReference type="SAM" id="Phobius"/>
    </source>
</evidence>
<feature type="transmembrane region" description="Helical" evidence="6">
    <location>
        <begin position="178"/>
        <end position="195"/>
    </location>
</feature>
<proteinExistence type="predicted"/>
<evidence type="ECO:0000313" key="7">
    <source>
        <dbReference type="EMBL" id="SFR31356.1"/>
    </source>
</evidence>
<evidence type="ECO:0000256" key="4">
    <source>
        <dbReference type="ARBA" id="ARBA00022989"/>
    </source>
</evidence>
<dbReference type="PANTHER" id="PTHR30250:SF28">
    <property type="entry name" value="POLYSACCHARIDE BIOSYNTHESIS PROTEIN"/>
    <property type="match status" value="1"/>
</dbReference>
<feature type="transmembrane region" description="Helical" evidence="6">
    <location>
        <begin position="361"/>
        <end position="379"/>
    </location>
</feature>
<feature type="transmembrane region" description="Helical" evidence="6">
    <location>
        <begin position="385"/>
        <end position="405"/>
    </location>
</feature>
<protein>
    <submittedName>
        <fullName evidence="7">Membrane protein involved in the export of O-antigen and teichoic acid</fullName>
    </submittedName>
</protein>
<dbReference type="AlphaFoldDB" id="A0A1I6FN39"/>
<evidence type="ECO:0000256" key="2">
    <source>
        <dbReference type="ARBA" id="ARBA00022475"/>
    </source>
</evidence>
<dbReference type="InterPro" id="IPR050833">
    <property type="entry name" value="Poly_Biosynth_Transport"/>
</dbReference>
<feature type="transmembrane region" description="Helical" evidence="6">
    <location>
        <begin position="295"/>
        <end position="322"/>
    </location>
</feature>
<gene>
    <name evidence="7" type="ORF">SAMN04490243_0183</name>
</gene>
<sequence>MTTFSILAKKISPQQWFLVSTLVVNAGNYLYNLILGRMLGPEAFAEAALMVTLLLVLSFVGMTFQVTVAKFTAAFEPENRQAVIDTINRYAFILGLAFGVAVFISAPWLQQFFNTQEPLMFRVFGVGIPVYFLMSVNRGRYQGLQEFTKLSFSYQSEMWGRLIITLMALILIPAGHGVLVAIGIVVSLFLGLFPLKGLKLFRTGSRDLEITYKKQIRNFIAVTAFYELTQILINNSDILLVKSYFEAEQAGLYASLALIGRVVYFVAWMFVMLLLPEVVNAKREGKDTTKLLMKYVGYVGVLSLFIVGCCVAFPKLIISLLFGDAYLSMAGMLWQYALATSLFAIANIFTYYFLSIDRYKPIWFSAFFGLSQVVLIMNFHDNLAMVVQVQLLAMVALLITQLIYYKQYSIRWN</sequence>
<keyword evidence="4 6" id="KW-1133">Transmembrane helix</keyword>
<accession>A0A1I6FN39</accession>
<evidence type="ECO:0000313" key="8">
    <source>
        <dbReference type="Proteomes" id="UP000199534"/>
    </source>
</evidence>
<feature type="transmembrane region" description="Helical" evidence="6">
    <location>
        <begin position="119"/>
        <end position="136"/>
    </location>
</feature>
<dbReference type="PANTHER" id="PTHR30250">
    <property type="entry name" value="PST FAMILY PREDICTED COLANIC ACID TRANSPORTER"/>
    <property type="match status" value="1"/>
</dbReference>
<dbReference type="Proteomes" id="UP000199534">
    <property type="component" value="Unassembled WGS sequence"/>
</dbReference>
<feature type="transmembrane region" description="Helical" evidence="6">
    <location>
        <begin position="90"/>
        <end position="113"/>
    </location>
</feature>
<organism evidence="7 8">
    <name type="scientific">Robiginitalea myxolifaciens</name>
    <dbReference type="NCBI Taxonomy" id="400055"/>
    <lineage>
        <taxon>Bacteria</taxon>
        <taxon>Pseudomonadati</taxon>
        <taxon>Bacteroidota</taxon>
        <taxon>Flavobacteriia</taxon>
        <taxon>Flavobacteriales</taxon>
        <taxon>Flavobacteriaceae</taxon>
        <taxon>Robiginitalea</taxon>
    </lineage>
</organism>
<keyword evidence="8" id="KW-1185">Reference proteome</keyword>
<dbReference type="EMBL" id="FOYQ01000001">
    <property type="protein sequence ID" value="SFR31356.1"/>
    <property type="molecule type" value="Genomic_DNA"/>
</dbReference>
<evidence type="ECO:0000256" key="1">
    <source>
        <dbReference type="ARBA" id="ARBA00004651"/>
    </source>
</evidence>
<dbReference type="STRING" id="400055.SAMN04490243_0183"/>
<feature type="transmembrane region" description="Helical" evidence="6">
    <location>
        <begin position="16"/>
        <end position="35"/>
    </location>
</feature>
<dbReference type="RefSeq" id="WP_092979938.1">
    <property type="nucleotide sequence ID" value="NZ_FOYQ01000001.1"/>
</dbReference>
<name>A0A1I6FN39_9FLAO</name>
<keyword evidence="3 6" id="KW-0812">Transmembrane</keyword>
<reference evidence="7 8" key="1">
    <citation type="submission" date="2016-10" db="EMBL/GenBank/DDBJ databases">
        <authorList>
            <person name="de Groot N.N."/>
        </authorList>
    </citation>
    <scope>NUCLEOTIDE SEQUENCE [LARGE SCALE GENOMIC DNA]</scope>
    <source>
        <strain evidence="7 8">DSM 21019</strain>
    </source>
</reference>
<keyword evidence="2" id="KW-1003">Cell membrane</keyword>
<feature type="transmembrane region" description="Helical" evidence="6">
    <location>
        <begin position="253"/>
        <end position="275"/>
    </location>
</feature>
<dbReference type="OrthoDB" id="105016at2"/>
<evidence type="ECO:0000256" key="3">
    <source>
        <dbReference type="ARBA" id="ARBA00022692"/>
    </source>
</evidence>
<keyword evidence="5 6" id="KW-0472">Membrane</keyword>
<evidence type="ECO:0000256" key="5">
    <source>
        <dbReference type="ARBA" id="ARBA00023136"/>
    </source>
</evidence>
<comment type="subcellular location">
    <subcellularLocation>
        <location evidence="1">Cell membrane</location>
        <topology evidence="1">Multi-pass membrane protein</topology>
    </subcellularLocation>
</comment>